<evidence type="ECO:0000313" key="3">
    <source>
        <dbReference type="EMBL" id="PVY68126.1"/>
    </source>
</evidence>
<dbReference type="SUPFAM" id="SSF53850">
    <property type="entry name" value="Periplasmic binding protein-like II"/>
    <property type="match status" value="1"/>
</dbReference>
<proteinExistence type="predicted"/>
<dbReference type="EMBL" id="QEKO01000001">
    <property type="protein sequence ID" value="PVY68126.1"/>
    <property type="molecule type" value="Genomic_DNA"/>
</dbReference>
<name>A0A2U1CQF8_9BURK</name>
<dbReference type="STRING" id="1231391.GCA_000308195_03335"/>
<dbReference type="InterPro" id="IPR006059">
    <property type="entry name" value="SBP"/>
</dbReference>
<keyword evidence="1 2" id="KW-0732">Signal</keyword>
<evidence type="ECO:0000256" key="1">
    <source>
        <dbReference type="ARBA" id="ARBA00022729"/>
    </source>
</evidence>
<dbReference type="RefSeq" id="WP_040549572.1">
    <property type="nucleotide sequence ID" value="NZ_JACCEX010000001.1"/>
</dbReference>
<sequence length="347" mass="38472">MQRLKSFVCVLAVCVLPAFPAMAAQSPSIQSLLDSQKGDRQALIEQAQKEGTLTVYTSIANAVAQKLKADFEKKYDVKVNLWRAGDRSILQRLGSEAQAGKPGADIVNMGTLEMEMLHRDKMLQPVSSPLQDGLITGSIAPHKEWVSTFVNPVVQAYNTGIIRKEDLPQSYKDLLDPKWKGKLGIEATDEEWFSSVVNSMGEEAGLKYFRNLVAGNGLSVRNGHSLLNNLVAAGEVPLGLTVYGHSVISAQKKGAPIDYVLLQPRVAVSFSMGVAAKPRHSHAALLFYEYMLTDGQQVFAQSNYVPTRKNIETPFSNVEFTIVDKAEFLDEFDKWNELWQEIIVKRQ</sequence>
<protein>
    <submittedName>
        <fullName evidence="3">Iron(III) transport system substrate-binding protein</fullName>
    </submittedName>
</protein>
<dbReference type="Proteomes" id="UP000246145">
    <property type="component" value="Unassembled WGS sequence"/>
</dbReference>
<evidence type="ECO:0000313" key="4">
    <source>
        <dbReference type="Proteomes" id="UP000246145"/>
    </source>
</evidence>
<dbReference type="PANTHER" id="PTHR30006">
    <property type="entry name" value="THIAMINE-BINDING PERIPLASMIC PROTEIN-RELATED"/>
    <property type="match status" value="1"/>
</dbReference>
<dbReference type="AlphaFoldDB" id="A0A2U1CQF8"/>
<reference evidence="3 4" key="1">
    <citation type="submission" date="2018-04" db="EMBL/GenBank/DDBJ databases">
        <title>Genomic Encyclopedia of Type Strains, Phase IV (KMG-IV): sequencing the most valuable type-strain genomes for metagenomic binning, comparative biology and taxonomic classification.</title>
        <authorList>
            <person name="Goeker M."/>
        </authorList>
    </citation>
    <scope>NUCLEOTIDE SEQUENCE [LARGE SCALE GENOMIC DNA]</scope>
    <source>
        <strain evidence="3 4">DSM 10065</strain>
    </source>
</reference>
<feature type="chain" id="PRO_5015750079" evidence="2">
    <location>
        <begin position="24"/>
        <end position="347"/>
    </location>
</feature>
<accession>A0A2U1CQF8</accession>
<evidence type="ECO:0000256" key="2">
    <source>
        <dbReference type="SAM" id="SignalP"/>
    </source>
</evidence>
<gene>
    <name evidence="3" type="ORF">C7440_0515</name>
</gene>
<dbReference type="Pfam" id="PF13416">
    <property type="entry name" value="SBP_bac_8"/>
    <property type="match status" value="1"/>
</dbReference>
<feature type="signal peptide" evidence="2">
    <location>
        <begin position="1"/>
        <end position="23"/>
    </location>
</feature>
<comment type="caution">
    <text evidence="3">The sequence shown here is derived from an EMBL/GenBank/DDBJ whole genome shotgun (WGS) entry which is preliminary data.</text>
</comment>
<dbReference type="Gene3D" id="3.40.190.10">
    <property type="entry name" value="Periplasmic binding protein-like II"/>
    <property type="match status" value="2"/>
</dbReference>
<keyword evidence="4" id="KW-1185">Reference proteome</keyword>
<organism evidence="3 4">
    <name type="scientific">Pusillimonas noertemannii</name>
    <dbReference type="NCBI Taxonomy" id="305977"/>
    <lineage>
        <taxon>Bacteria</taxon>
        <taxon>Pseudomonadati</taxon>
        <taxon>Pseudomonadota</taxon>
        <taxon>Betaproteobacteria</taxon>
        <taxon>Burkholderiales</taxon>
        <taxon>Alcaligenaceae</taxon>
        <taxon>Pusillimonas</taxon>
    </lineage>
</organism>